<dbReference type="AlphaFoldDB" id="A0A543NIM9"/>
<keyword evidence="1" id="KW-0812">Transmembrane</keyword>
<evidence type="ECO:0000313" key="3">
    <source>
        <dbReference type="Proteomes" id="UP000317422"/>
    </source>
</evidence>
<dbReference type="EMBL" id="VFQC01000001">
    <property type="protein sequence ID" value="TQN31604.1"/>
    <property type="molecule type" value="Genomic_DNA"/>
</dbReference>
<sequence>MLGAGDGNDGAAGWPLGVTSSAGVAVLFLILRFMAVADWDWNTASAVVDTVDFGGVLGIVFGTLMGDATFTGVLVAWILAIASVDLAWPPAGRSREWRTLLLVAPLGAVMVALVSTFHMWWLLLVVVLVAAVVVGARLTWRTGRSHNVVLAVFRSFTLSSVIAVLALAVLVQTPWMGLERIDTKSRGVIVGYVFDTEPGFIKVLTEEEREFTILTTTDVVSRTLVEN</sequence>
<reference evidence="2 3" key="1">
    <citation type="submission" date="2019-06" db="EMBL/GenBank/DDBJ databases">
        <title>Sequencing the genomes of 1000 actinobacteria strains.</title>
        <authorList>
            <person name="Klenk H.-P."/>
        </authorList>
    </citation>
    <scope>NUCLEOTIDE SEQUENCE [LARGE SCALE GENOMIC DNA]</scope>
    <source>
        <strain evidence="2 3">DSM 45015</strain>
    </source>
</reference>
<keyword evidence="1" id="KW-1133">Transmembrane helix</keyword>
<name>A0A543NIM9_9ACTN</name>
<accession>A0A543NIM9</accession>
<proteinExistence type="predicted"/>
<gene>
    <name evidence="2" type="ORF">FHX37_1512</name>
</gene>
<evidence type="ECO:0000313" key="2">
    <source>
        <dbReference type="EMBL" id="TQN31604.1"/>
    </source>
</evidence>
<evidence type="ECO:0000256" key="1">
    <source>
        <dbReference type="SAM" id="Phobius"/>
    </source>
</evidence>
<protein>
    <submittedName>
        <fullName evidence="2">Uncharacterized protein</fullName>
    </submittedName>
</protein>
<organism evidence="2 3">
    <name type="scientific">Haloactinospora alba</name>
    <dbReference type="NCBI Taxonomy" id="405555"/>
    <lineage>
        <taxon>Bacteria</taxon>
        <taxon>Bacillati</taxon>
        <taxon>Actinomycetota</taxon>
        <taxon>Actinomycetes</taxon>
        <taxon>Streptosporangiales</taxon>
        <taxon>Nocardiopsidaceae</taxon>
        <taxon>Haloactinospora</taxon>
    </lineage>
</organism>
<comment type="caution">
    <text evidence="2">The sequence shown here is derived from an EMBL/GenBank/DDBJ whole genome shotgun (WGS) entry which is preliminary data.</text>
</comment>
<keyword evidence="1" id="KW-0472">Membrane</keyword>
<feature type="transmembrane region" description="Helical" evidence="1">
    <location>
        <begin position="12"/>
        <end position="31"/>
    </location>
</feature>
<feature type="transmembrane region" description="Helical" evidence="1">
    <location>
        <begin position="152"/>
        <end position="171"/>
    </location>
</feature>
<feature type="transmembrane region" description="Helical" evidence="1">
    <location>
        <begin position="97"/>
        <end position="114"/>
    </location>
</feature>
<feature type="transmembrane region" description="Helical" evidence="1">
    <location>
        <begin position="120"/>
        <end position="140"/>
    </location>
</feature>
<dbReference type="Proteomes" id="UP000317422">
    <property type="component" value="Unassembled WGS sequence"/>
</dbReference>
<keyword evidence="3" id="KW-1185">Reference proteome</keyword>